<dbReference type="Proteomes" id="UP001597361">
    <property type="component" value="Unassembled WGS sequence"/>
</dbReference>
<dbReference type="RefSeq" id="WP_376889799.1">
    <property type="nucleotide sequence ID" value="NZ_JBHUHR010000051.1"/>
</dbReference>
<gene>
    <name evidence="1" type="ORF">ACFSKL_23130</name>
</gene>
<proteinExistence type="predicted"/>
<keyword evidence="2" id="KW-1185">Reference proteome</keyword>
<reference evidence="2" key="1">
    <citation type="journal article" date="2019" name="Int. J. Syst. Evol. Microbiol.">
        <title>The Global Catalogue of Microorganisms (GCM) 10K type strain sequencing project: providing services to taxonomists for standard genome sequencing and annotation.</title>
        <authorList>
            <consortium name="The Broad Institute Genomics Platform"/>
            <consortium name="The Broad Institute Genome Sequencing Center for Infectious Disease"/>
            <person name="Wu L."/>
            <person name="Ma J."/>
        </authorList>
    </citation>
    <scope>NUCLEOTIDE SEQUENCE [LARGE SCALE GENOMIC DNA]</scope>
    <source>
        <strain evidence="2">CGMCC 1.15180</strain>
    </source>
</reference>
<name>A0ABW4VWK7_9BACT</name>
<evidence type="ECO:0000313" key="1">
    <source>
        <dbReference type="EMBL" id="MFD2037707.1"/>
    </source>
</evidence>
<comment type="caution">
    <text evidence="1">The sequence shown here is derived from an EMBL/GenBank/DDBJ whole genome shotgun (WGS) entry which is preliminary data.</text>
</comment>
<accession>A0ABW4VWK7</accession>
<sequence length="46" mass="4947">MINYFTVDMDIVGIEGSSGIGEVLVRNLEQKGGCFLGLPKEKGSLM</sequence>
<protein>
    <submittedName>
        <fullName evidence="1">Uncharacterized protein</fullName>
    </submittedName>
</protein>
<evidence type="ECO:0000313" key="2">
    <source>
        <dbReference type="Proteomes" id="UP001597361"/>
    </source>
</evidence>
<dbReference type="EMBL" id="JBHUHR010000051">
    <property type="protein sequence ID" value="MFD2037707.1"/>
    <property type="molecule type" value="Genomic_DNA"/>
</dbReference>
<organism evidence="1 2">
    <name type="scientific">Belliella marina</name>
    <dbReference type="NCBI Taxonomy" id="1644146"/>
    <lineage>
        <taxon>Bacteria</taxon>
        <taxon>Pseudomonadati</taxon>
        <taxon>Bacteroidota</taxon>
        <taxon>Cytophagia</taxon>
        <taxon>Cytophagales</taxon>
        <taxon>Cyclobacteriaceae</taxon>
        <taxon>Belliella</taxon>
    </lineage>
</organism>